<sequence>MEEGSGKAKPLRTPEDLGNVSAAELQASKLTSIHAAILQAWECAFGEKKIIYLSGPITTGRRMVDNIRIGEVSGDDAIIAENTAYLVGVANRLRNKRGDVVVEPASLKIAGWTQHDYLVLWEALIARHARLVVFVPDWEYSIGCVTEYAMAKARGVPTETYDGIPLHTDDAVKILSIASKNIYPDRHHPRLRRLYEAIESTIETIKAIGTT</sequence>
<dbReference type="EMBL" id="WISZ01000161">
    <property type="protein sequence ID" value="MQX10823.1"/>
    <property type="molecule type" value="Genomic_DNA"/>
</dbReference>
<dbReference type="Gene3D" id="3.40.50.10400">
    <property type="entry name" value="Hypothetical protein PA1492"/>
    <property type="match status" value="1"/>
</dbReference>
<name>A0A844ACZ2_RHIFR</name>
<dbReference type="Proteomes" id="UP000466694">
    <property type="component" value="Unassembled WGS sequence"/>
</dbReference>
<organism evidence="1 2">
    <name type="scientific">Rhizobium fredii</name>
    <name type="common">Sinorhizobium fredii</name>
    <dbReference type="NCBI Taxonomy" id="380"/>
    <lineage>
        <taxon>Bacteria</taxon>
        <taxon>Pseudomonadati</taxon>
        <taxon>Pseudomonadota</taxon>
        <taxon>Alphaproteobacteria</taxon>
        <taxon>Hyphomicrobiales</taxon>
        <taxon>Rhizobiaceae</taxon>
        <taxon>Sinorhizobium/Ensifer group</taxon>
        <taxon>Sinorhizobium</taxon>
    </lineage>
</organism>
<reference evidence="1 2" key="1">
    <citation type="journal article" date="2013" name="Genome Biol.">
        <title>Comparative genomics of the core and accessory genomes of 48 Sinorhizobium strains comprising five genospecies.</title>
        <authorList>
            <person name="Sugawara M."/>
            <person name="Epstein B."/>
            <person name="Badgley B.D."/>
            <person name="Unno T."/>
            <person name="Xu L."/>
            <person name="Reese J."/>
            <person name="Gyaneshwar P."/>
            <person name="Denny R."/>
            <person name="Mudge J."/>
            <person name="Bharti A.K."/>
            <person name="Farmer A.D."/>
            <person name="May G.D."/>
            <person name="Woodward J.E."/>
            <person name="Medigue C."/>
            <person name="Vallenet D."/>
            <person name="Lajus A."/>
            <person name="Rouy Z."/>
            <person name="Martinez-Vaz B."/>
            <person name="Tiffin P."/>
            <person name="Young N.D."/>
            <person name="Sadowsky M.J."/>
        </authorList>
    </citation>
    <scope>NUCLEOTIDE SEQUENCE [LARGE SCALE GENOMIC DNA]</scope>
    <source>
        <strain evidence="1 2">USDA205</strain>
    </source>
</reference>
<protein>
    <submittedName>
        <fullName evidence="1">DUF4406 domain-containing protein</fullName>
    </submittedName>
</protein>
<dbReference type="RefSeq" id="WP_141322088.1">
    <property type="nucleotide sequence ID" value="NZ_BJNI01000012.1"/>
</dbReference>
<dbReference type="SUPFAM" id="SSF52309">
    <property type="entry name" value="N-(deoxy)ribosyltransferase-like"/>
    <property type="match status" value="1"/>
</dbReference>
<proteinExistence type="predicted"/>
<gene>
    <name evidence="1" type="ORF">GHK48_21760</name>
</gene>
<evidence type="ECO:0000313" key="2">
    <source>
        <dbReference type="Proteomes" id="UP000466694"/>
    </source>
</evidence>
<dbReference type="AlphaFoldDB" id="A0A844ACZ2"/>
<accession>A0A844ACZ2</accession>
<comment type="caution">
    <text evidence="1">The sequence shown here is derived from an EMBL/GenBank/DDBJ whole genome shotgun (WGS) entry which is preliminary data.</text>
</comment>
<evidence type="ECO:0000313" key="1">
    <source>
        <dbReference type="EMBL" id="MQX10823.1"/>
    </source>
</evidence>